<gene>
    <name evidence="4" type="ORF">KCG34_03555</name>
</gene>
<proteinExistence type="inferred from homology"/>
<dbReference type="InterPro" id="IPR007129">
    <property type="entry name" value="Ubiqinol_cyt_c_chaperone_CPB3"/>
</dbReference>
<dbReference type="PIRSF" id="PIRSF032079">
    <property type="entry name" value="UCP032079"/>
    <property type="match status" value="1"/>
</dbReference>
<sequence length="176" mass="18974">MVLQRLFRPRAAKAAGAALFQAAARQARQPAFYADFGVPDTVEGRFELYSLHVVLLVCRLKGEGAEASEVSQALFDAYLRSLDDALREMGVGDLSVGKKMRKLGEAFYGRAKAYDSALGVQSDELAALIGRTLFADAPQGDVAAMAGYVRRAFAALAELPLETILAGETNWAEIRS</sequence>
<accession>A0A975G1P6</accession>
<dbReference type="AlphaFoldDB" id="A0A975G1P6"/>
<dbReference type="PANTHER" id="PTHR12184">
    <property type="entry name" value="UBIQUINOL-CYTOCHROME C REDUCTASE COMPLEX ASSEMBLY FACTOR 1 FAMILY MEMBER"/>
    <property type="match status" value="1"/>
</dbReference>
<dbReference type="InterPro" id="IPR014569">
    <property type="entry name" value="Ubq_cyt-c_CBP3-rel"/>
</dbReference>
<evidence type="ECO:0000256" key="2">
    <source>
        <dbReference type="ARBA" id="ARBA00006436"/>
    </source>
</evidence>
<evidence type="ECO:0000313" key="5">
    <source>
        <dbReference type="Proteomes" id="UP000676409"/>
    </source>
</evidence>
<dbReference type="InterPro" id="IPR021150">
    <property type="entry name" value="Ubiq_cyt_c_chap"/>
</dbReference>
<comment type="similarity">
    <text evidence="2">Belongs to the UPF0174 family.</text>
</comment>
<feature type="domain" description="Ubiquinol-cytochrome c chaperone" evidence="3">
    <location>
        <begin position="35"/>
        <end position="171"/>
    </location>
</feature>
<dbReference type="Proteomes" id="UP000676409">
    <property type="component" value="Chromosome"/>
</dbReference>
<reference evidence="4" key="1">
    <citation type="submission" date="2021-04" db="EMBL/GenBank/DDBJ databases">
        <title>The complete genome sequence of Caulobacter sp. S6.</title>
        <authorList>
            <person name="Tang Y."/>
            <person name="Ouyang W."/>
            <person name="Liu Q."/>
            <person name="Huang B."/>
            <person name="Guo Z."/>
            <person name="Lei P."/>
        </authorList>
    </citation>
    <scope>NUCLEOTIDE SEQUENCE</scope>
    <source>
        <strain evidence="4">S6</strain>
    </source>
</reference>
<evidence type="ECO:0000256" key="1">
    <source>
        <dbReference type="ARBA" id="ARBA00006407"/>
    </source>
</evidence>
<comment type="similarity">
    <text evidence="1">Belongs to the CBP3 family.</text>
</comment>
<name>A0A975G1P6_9CAUL</name>
<dbReference type="KEGG" id="caul:KCG34_03555"/>
<dbReference type="EMBL" id="CP073078">
    <property type="protein sequence ID" value="QUD88974.1"/>
    <property type="molecule type" value="Genomic_DNA"/>
</dbReference>
<evidence type="ECO:0000259" key="3">
    <source>
        <dbReference type="Pfam" id="PF03981"/>
    </source>
</evidence>
<protein>
    <submittedName>
        <fullName evidence="4">Ubiquinol-cytochrome C reductase</fullName>
    </submittedName>
</protein>
<keyword evidence="5" id="KW-1185">Reference proteome</keyword>
<evidence type="ECO:0000313" key="4">
    <source>
        <dbReference type="EMBL" id="QUD88974.1"/>
    </source>
</evidence>
<dbReference type="PANTHER" id="PTHR12184:SF1">
    <property type="entry name" value="UBIQUINOL-CYTOCHROME-C REDUCTASE COMPLEX ASSEMBLY FACTOR 1"/>
    <property type="match status" value="1"/>
</dbReference>
<organism evidence="4 5">
    <name type="scientific">Phenylobacterium montanum</name>
    <dbReference type="NCBI Taxonomy" id="2823693"/>
    <lineage>
        <taxon>Bacteria</taxon>
        <taxon>Pseudomonadati</taxon>
        <taxon>Pseudomonadota</taxon>
        <taxon>Alphaproteobacteria</taxon>
        <taxon>Caulobacterales</taxon>
        <taxon>Caulobacteraceae</taxon>
        <taxon>Phenylobacterium</taxon>
    </lineage>
</organism>
<dbReference type="Pfam" id="PF03981">
    <property type="entry name" value="Ubiq_cyt_C_chap"/>
    <property type="match status" value="1"/>
</dbReference>